<reference evidence="1 2" key="1">
    <citation type="submission" date="2018-07" db="EMBL/GenBank/DDBJ databases">
        <title>Complete genome sequence of Flavobacterium arcticum type strain SM1502T.</title>
        <authorList>
            <person name="Li Y."/>
            <person name="Li D.-D."/>
        </authorList>
    </citation>
    <scope>NUCLEOTIDE SEQUENCE [LARGE SCALE GENOMIC DNA]</scope>
    <source>
        <strain evidence="1 2">SM1502</strain>
    </source>
</reference>
<dbReference type="AlphaFoldDB" id="A0A345H8M0"/>
<name>A0A345H8M0_9FLAO</name>
<dbReference type="KEGG" id="fat:DVK85_01260"/>
<accession>A0A345H8M0</accession>
<keyword evidence="2" id="KW-1185">Reference proteome</keyword>
<dbReference type="Proteomes" id="UP000253951">
    <property type="component" value="Chromosome"/>
</dbReference>
<evidence type="ECO:0000313" key="1">
    <source>
        <dbReference type="EMBL" id="AXG72930.1"/>
    </source>
</evidence>
<organism evidence="1 2">
    <name type="scientific">Flavobacterium arcticum</name>
    <dbReference type="NCBI Taxonomy" id="1784713"/>
    <lineage>
        <taxon>Bacteria</taxon>
        <taxon>Pseudomonadati</taxon>
        <taxon>Bacteroidota</taxon>
        <taxon>Flavobacteriia</taxon>
        <taxon>Flavobacteriales</taxon>
        <taxon>Flavobacteriaceae</taxon>
        <taxon>Flavobacterium</taxon>
    </lineage>
</organism>
<evidence type="ECO:0000313" key="2">
    <source>
        <dbReference type="Proteomes" id="UP000253951"/>
    </source>
</evidence>
<sequence length="126" mass="13813">MNKKVVIGLTVAAAATAYLMRDKIFGSSGGNNALQQNNNYNDFDVVRHLPSGQPATVPLSSLEDKVVLAIGNPGKYRIMKGQRVTYQEEQAYINDGSRELVWMPLAEMEKIPGAAYYISVTGIKSF</sequence>
<gene>
    <name evidence="1" type="ORF">DVK85_01260</name>
</gene>
<protein>
    <submittedName>
        <fullName evidence="1">Uncharacterized protein</fullName>
    </submittedName>
</protein>
<proteinExistence type="predicted"/>
<dbReference type="RefSeq" id="WP_114676693.1">
    <property type="nucleotide sequence ID" value="NZ_CP031188.1"/>
</dbReference>
<dbReference type="EMBL" id="CP031188">
    <property type="protein sequence ID" value="AXG72930.1"/>
    <property type="molecule type" value="Genomic_DNA"/>
</dbReference>